<dbReference type="FunFam" id="2.60.40.60:FF:000004">
    <property type="entry name" value="Protocadherin 1 gamma 2"/>
    <property type="match status" value="1"/>
</dbReference>
<reference evidence="17" key="1">
    <citation type="submission" date="2006-09" db="EMBL/GenBank/DDBJ databases">
        <authorList>
            <person name="Yu W.-P."/>
            <person name="Yew K."/>
            <person name="Rajasegaran V."/>
            <person name="Venkatesh B."/>
        </authorList>
    </citation>
    <scope>NUCLEOTIDE SEQUENCE</scope>
</reference>
<dbReference type="PRINTS" id="PR00205">
    <property type="entry name" value="CADHERIN"/>
</dbReference>
<dbReference type="Pfam" id="PF15974">
    <property type="entry name" value="Cadherin_tail"/>
    <property type="match status" value="1"/>
</dbReference>
<dbReference type="EMBL" id="DQ986918">
    <property type="protein sequence ID" value="ABL75902.1"/>
    <property type="molecule type" value="Genomic_DNA"/>
</dbReference>
<feature type="compositionally biased region" description="Basic residues" evidence="13">
    <location>
        <begin position="930"/>
        <end position="940"/>
    </location>
</feature>
<evidence type="ECO:0000256" key="12">
    <source>
        <dbReference type="PROSITE-ProRule" id="PRU00043"/>
    </source>
</evidence>
<dbReference type="Pfam" id="PF08266">
    <property type="entry name" value="Cadherin_2"/>
    <property type="match status" value="1"/>
</dbReference>
<evidence type="ECO:0000313" key="17">
    <source>
        <dbReference type="EMBL" id="ABL75902.1"/>
    </source>
</evidence>
<evidence type="ECO:0000256" key="4">
    <source>
        <dbReference type="ARBA" id="ARBA00022692"/>
    </source>
</evidence>
<reference evidence="17" key="2">
    <citation type="journal article" date="2007" name="BMC Evol. Biol.">
        <title>Sequencing and comparative analysis of fugu protocadherin clusters reveal diversity of protocadherin genes among teleosts.</title>
        <authorList>
            <person name="Yu W.P."/>
            <person name="Yew K."/>
            <person name="Rajasegaran V."/>
            <person name="Venkatesh B."/>
        </authorList>
    </citation>
    <scope>NUCLEOTIDE SEQUENCE</scope>
</reference>
<comment type="subcellular location">
    <subcellularLocation>
        <location evidence="2">Cell membrane</location>
        <topology evidence="2">Single-pass type I membrane protein</topology>
    </subcellularLocation>
</comment>
<evidence type="ECO:0000256" key="10">
    <source>
        <dbReference type="ARBA" id="ARBA00023136"/>
    </source>
</evidence>
<dbReference type="Pfam" id="PF00028">
    <property type="entry name" value="Cadherin"/>
    <property type="match status" value="5"/>
</dbReference>
<proteinExistence type="predicted"/>
<keyword evidence="5 15" id="KW-0732">Signal</keyword>
<feature type="compositionally biased region" description="Pro residues" evidence="13">
    <location>
        <begin position="910"/>
        <end position="922"/>
    </location>
</feature>
<name>A4KCM8_TAKRU</name>
<feature type="domain" description="Cadherin" evidence="16">
    <location>
        <begin position="124"/>
        <end position="232"/>
    </location>
</feature>
<dbReference type="SMART" id="SM00112">
    <property type="entry name" value="CA"/>
    <property type="match status" value="6"/>
</dbReference>
<evidence type="ECO:0000256" key="8">
    <source>
        <dbReference type="ARBA" id="ARBA00022889"/>
    </source>
</evidence>
<evidence type="ECO:0000256" key="9">
    <source>
        <dbReference type="ARBA" id="ARBA00022989"/>
    </source>
</evidence>
<evidence type="ECO:0000256" key="7">
    <source>
        <dbReference type="ARBA" id="ARBA00022837"/>
    </source>
</evidence>
<dbReference type="InterPro" id="IPR002126">
    <property type="entry name" value="Cadherin-like_dom"/>
</dbReference>
<feature type="transmembrane region" description="Helical" evidence="14">
    <location>
        <begin position="677"/>
        <end position="702"/>
    </location>
</feature>
<evidence type="ECO:0000256" key="6">
    <source>
        <dbReference type="ARBA" id="ARBA00022737"/>
    </source>
</evidence>
<dbReference type="CDD" id="cd11304">
    <property type="entry name" value="Cadherin_repeat"/>
    <property type="match status" value="6"/>
</dbReference>
<organism evidence="17">
    <name type="scientific">Takifugu rubripes</name>
    <name type="common">Japanese pufferfish</name>
    <name type="synonym">Fugu rubripes</name>
    <dbReference type="NCBI Taxonomy" id="31033"/>
    <lineage>
        <taxon>Eukaryota</taxon>
        <taxon>Metazoa</taxon>
        <taxon>Chordata</taxon>
        <taxon>Craniata</taxon>
        <taxon>Vertebrata</taxon>
        <taxon>Euteleostomi</taxon>
        <taxon>Actinopterygii</taxon>
        <taxon>Neopterygii</taxon>
        <taxon>Teleostei</taxon>
        <taxon>Neoteleostei</taxon>
        <taxon>Acanthomorphata</taxon>
        <taxon>Eupercaria</taxon>
        <taxon>Tetraodontiformes</taxon>
        <taxon>Tetradontoidea</taxon>
        <taxon>Tetraodontidae</taxon>
        <taxon>Takifugu</taxon>
    </lineage>
</organism>
<evidence type="ECO:0000256" key="11">
    <source>
        <dbReference type="ARBA" id="ARBA00023180"/>
    </source>
</evidence>
<evidence type="ECO:0000256" key="14">
    <source>
        <dbReference type="SAM" id="Phobius"/>
    </source>
</evidence>
<evidence type="ECO:0000256" key="13">
    <source>
        <dbReference type="SAM" id="MobiDB-lite"/>
    </source>
</evidence>
<comment type="function">
    <text evidence="1">Potential calcium-dependent cell-adhesion protein. May be involved in the establishment and maintenance of specific neuronal connections in the brain.</text>
</comment>
<dbReference type="InterPro" id="IPR013164">
    <property type="entry name" value="Cadherin_N"/>
</dbReference>
<dbReference type="AlphaFoldDB" id="A4KCM8"/>
<feature type="region of interest" description="Disordered" evidence="13">
    <location>
        <begin position="786"/>
        <end position="834"/>
    </location>
</feature>
<feature type="domain" description="Cadherin" evidence="16">
    <location>
        <begin position="17"/>
        <end position="123"/>
    </location>
</feature>
<dbReference type="Pfam" id="PF16492">
    <property type="entry name" value="Cadherin_C_2"/>
    <property type="match status" value="1"/>
</dbReference>
<feature type="domain" description="Cadherin" evidence="16">
    <location>
        <begin position="567"/>
        <end position="664"/>
    </location>
</feature>
<dbReference type="FunFam" id="2.60.40.60:FF:000129">
    <property type="entry name" value="protocadherin alpha-C2 isoform X1"/>
    <property type="match status" value="1"/>
</dbReference>
<dbReference type="InterPro" id="IPR032455">
    <property type="entry name" value="Cadherin_C"/>
</dbReference>
<dbReference type="Gene3D" id="2.60.40.60">
    <property type="entry name" value="Cadherins"/>
    <property type="match status" value="6"/>
</dbReference>
<keyword evidence="10 14" id="KW-0472">Membrane</keyword>
<dbReference type="SUPFAM" id="SSF49313">
    <property type="entry name" value="Cadherin-like"/>
    <property type="match status" value="6"/>
</dbReference>
<dbReference type="FunFam" id="2.60.40.60:FF:000002">
    <property type="entry name" value="Protocadherin alpha 2"/>
    <property type="match status" value="1"/>
</dbReference>
<dbReference type="FunFam" id="2.60.40.60:FF:000007">
    <property type="entry name" value="Protocadherin alpha 2"/>
    <property type="match status" value="1"/>
</dbReference>
<dbReference type="PROSITE" id="PS50268">
    <property type="entry name" value="CADHERIN_2"/>
    <property type="match status" value="6"/>
</dbReference>
<dbReference type="GO" id="GO:0005509">
    <property type="term" value="F:calcium ion binding"/>
    <property type="evidence" value="ECO:0007669"/>
    <property type="project" value="UniProtKB-UniRule"/>
</dbReference>
<feature type="chain" id="PRO_5002671589" evidence="15">
    <location>
        <begin position="20"/>
        <end position="940"/>
    </location>
</feature>
<dbReference type="GO" id="GO:0005886">
    <property type="term" value="C:plasma membrane"/>
    <property type="evidence" value="ECO:0007669"/>
    <property type="project" value="UniProtKB-SubCell"/>
</dbReference>
<feature type="signal peptide" evidence="15">
    <location>
        <begin position="1"/>
        <end position="19"/>
    </location>
</feature>
<accession>A4KCM8</accession>
<dbReference type="InterPro" id="IPR020894">
    <property type="entry name" value="Cadherin_CS"/>
</dbReference>
<keyword evidence="7 12" id="KW-0106">Calcium</keyword>
<dbReference type="PANTHER" id="PTHR24028:SF296">
    <property type="entry name" value="PROTOCADHERIN 1 GAMMA 11 PRECURSOR-RELATED"/>
    <property type="match status" value="1"/>
</dbReference>
<dbReference type="InterPro" id="IPR031904">
    <property type="entry name" value="Cadherin_CBD"/>
</dbReference>
<dbReference type="FunFam" id="2.60.40.60:FF:000001">
    <property type="entry name" value="Protocadherin alpha 2"/>
    <property type="match status" value="1"/>
</dbReference>
<feature type="domain" description="Cadherin" evidence="16">
    <location>
        <begin position="338"/>
        <end position="442"/>
    </location>
</feature>
<keyword evidence="3" id="KW-1003">Cell membrane</keyword>
<feature type="region of interest" description="Disordered" evidence="13">
    <location>
        <begin position="886"/>
        <end position="940"/>
    </location>
</feature>
<evidence type="ECO:0000256" key="3">
    <source>
        <dbReference type="ARBA" id="ARBA00022475"/>
    </source>
</evidence>
<keyword evidence="6" id="KW-0677">Repeat</keyword>
<evidence type="ECO:0000256" key="1">
    <source>
        <dbReference type="ARBA" id="ARBA00003436"/>
    </source>
</evidence>
<keyword evidence="4 14" id="KW-0812">Transmembrane</keyword>
<dbReference type="PROSITE" id="PS00232">
    <property type="entry name" value="CADHERIN_1"/>
    <property type="match status" value="3"/>
</dbReference>
<protein>
    <submittedName>
        <fullName evidence="17">Protocadherin 2G27</fullName>
    </submittedName>
</protein>
<dbReference type="InterPro" id="IPR015919">
    <property type="entry name" value="Cadherin-like_sf"/>
</dbReference>
<dbReference type="PANTHER" id="PTHR24028">
    <property type="entry name" value="CADHERIN-87A"/>
    <property type="match status" value="1"/>
</dbReference>
<keyword evidence="8" id="KW-0130">Cell adhesion</keyword>
<sequence length="940" mass="103563">MRRQVLLFIVVLFLPSARGQVSYSIPEEMEKGSLVCNLAQDLGLDLKRLQTGRARIHSGDTAEYIELDRGRGVLLIKERIDREALCGETTPCALHLQMILENPMELFRITIEITDINDNAPSFASNEKLIEISESAVTGSKFVLEKALDADIGTNGLQSYSLKPTDNFALKYENQADGGKKLEMVLQKPLDREHREQIIMFLSALDGGQPRMSGTMQITVNVLDANDNAPVFTKSVYKATITENSPKGTSILTVSATDKDTGSNREISYAISNNKRRLSELFQIDRKTGDVILIGEIDYEKSKLFQIDIEAIDNGGLSDSSKIIVDVTDVNDNSPQIKMLSKSETVLEDSPEETVIAMLNVNDPDSDRNGYVKCQISEDIPFKIQNTMNGFYSIVTEMALDREIAHQYNITVSCSDEGVPSLSSSVTLTLQISDVNDNPPVFERSSYEAYIVENNTPGLSIFTVKARDADWNQNARVSYILEDSSVNGVPVSSYVSVSADSGVVHAVRSFDYEQIKDFHFLVKAQDGGSPPLSSNVSVKILIQDQNDNPPQVLYPVQTGGSMVAEMVPRSADVGYLVTKVVAVDVDSGQNAWLSYKLQKATDRALFEVGLQNGEIRTIRQVSDKDAVKQRLSVIVEDNGQPSRSATVIVNVAVADSFPEVLSEFTDFAHDKEYNDNLTFYLVLALAVVSFLFITCLVVIISVKIYRWRQSRILYHSSLPVIPYYPPRYSDTLGTGTLQHVYNYEVCRTTDSRKSDCKFGRAASQNVLIMDPSSTGTMQRIQNEKSILDEPDSPLEQKPPNNDWRFTQGQRPGPSGATGGPEVAMGTGPWPQPPTEAEQLQALMATANVNEATANLGPGTMGLSTRYSPQFTLQHVPDYRQNVYIPGSTATLTSNPQQQQATAQQATQQALPPPQASAQPEPPKAAQTPASKKKSTKKEKK</sequence>
<evidence type="ECO:0000259" key="16">
    <source>
        <dbReference type="PROSITE" id="PS50268"/>
    </source>
</evidence>
<keyword evidence="9 14" id="KW-1133">Transmembrane helix</keyword>
<keyword evidence="11" id="KW-0325">Glycoprotein</keyword>
<dbReference type="InterPro" id="IPR050174">
    <property type="entry name" value="Protocadherin/Cadherin-CA"/>
</dbReference>
<feature type="compositionally biased region" description="Low complexity" evidence="13">
    <location>
        <begin position="895"/>
        <end position="909"/>
    </location>
</feature>
<feature type="domain" description="Cadherin" evidence="16">
    <location>
        <begin position="443"/>
        <end position="552"/>
    </location>
</feature>
<dbReference type="GO" id="GO:0009653">
    <property type="term" value="P:anatomical structure morphogenesis"/>
    <property type="evidence" value="ECO:0007669"/>
    <property type="project" value="UniProtKB-ARBA"/>
</dbReference>
<evidence type="ECO:0000256" key="5">
    <source>
        <dbReference type="ARBA" id="ARBA00022729"/>
    </source>
</evidence>
<evidence type="ECO:0000256" key="15">
    <source>
        <dbReference type="SAM" id="SignalP"/>
    </source>
</evidence>
<dbReference type="FunFam" id="2.60.40.60:FF:000006">
    <property type="entry name" value="Protocadherin alpha 2"/>
    <property type="match status" value="1"/>
</dbReference>
<evidence type="ECO:0000256" key="2">
    <source>
        <dbReference type="ARBA" id="ARBA00004251"/>
    </source>
</evidence>
<dbReference type="GO" id="GO:0007156">
    <property type="term" value="P:homophilic cell adhesion via plasma membrane adhesion molecules"/>
    <property type="evidence" value="ECO:0007669"/>
    <property type="project" value="InterPro"/>
</dbReference>
<feature type="domain" description="Cadherin" evidence="16">
    <location>
        <begin position="233"/>
        <end position="337"/>
    </location>
</feature>